<dbReference type="AlphaFoldDB" id="A0A4U0NAI0"/>
<dbReference type="EMBL" id="SUMB01000007">
    <property type="protein sequence ID" value="TJZ50899.1"/>
    <property type="molecule type" value="Genomic_DNA"/>
</dbReference>
<dbReference type="OrthoDB" id="3872745at2"/>
<evidence type="ECO:0000313" key="3">
    <source>
        <dbReference type="Proteomes" id="UP000308697"/>
    </source>
</evidence>
<dbReference type="RefSeq" id="WP_136741535.1">
    <property type="nucleotide sequence ID" value="NZ_SUMB01000007.1"/>
</dbReference>
<reference evidence="2 3" key="1">
    <citation type="submission" date="2019-04" db="EMBL/GenBank/DDBJ databases">
        <title>Streptomyces piniterrae sp. nov., a heliquinomycin-producing actinomycete isolated from rhizosphere soil of Pinus yunnanensis.</title>
        <authorList>
            <person name="Zhuang X."/>
            <person name="Zhao J."/>
        </authorList>
    </citation>
    <scope>NUCLEOTIDE SEQUENCE [LARGE SCALE GENOMIC DNA]</scope>
    <source>
        <strain evidence="3">jys28</strain>
    </source>
</reference>
<feature type="compositionally biased region" description="Polar residues" evidence="1">
    <location>
        <begin position="83"/>
        <end position="97"/>
    </location>
</feature>
<protein>
    <submittedName>
        <fullName evidence="2">Uncharacterized protein</fullName>
    </submittedName>
</protein>
<keyword evidence="3" id="KW-1185">Reference proteome</keyword>
<organism evidence="2 3">
    <name type="scientific">Streptomyces piniterrae</name>
    <dbReference type="NCBI Taxonomy" id="2571125"/>
    <lineage>
        <taxon>Bacteria</taxon>
        <taxon>Bacillati</taxon>
        <taxon>Actinomycetota</taxon>
        <taxon>Actinomycetes</taxon>
        <taxon>Kitasatosporales</taxon>
        <taxon>Streptomycetaceae</taxon>
        <taxon>Streptomyces</taxon>
    </lineage>
</organism>
<proteinExistence type="predicted"/>
<dbReference type="Proteomes" id="UP000308697">
    <property type="component" value="Unassembled WGS sequence"/>
</dbReference>
<evidence type="ECO:0000313" key="2">
    <source>
        <dbReference type="EMBL" id="TJZ50899.1"/>
    </source>
</evidence>
<comment type="caution">
    <text evidence="2">The sequence shown here is derived from an EMBL/GenBank/DDBJ whole genome shotgun (WGS) entry which is preliminary data.</text>
</comment>
<accession>A0A4U0NAI0</accession>
<evidence type="ECO:0000256" key="1">
    <source>
        <dbReference type="SAM" id="MobiDB-lite"/>
    </source>
</evidence>
<name>A0A4U0NAI0_9ACTN</name>
<feature type="compositionally biased region" description="Basic and acidic residues" evidence="1">
    <location>
        <begin position="52"/>
        <end position="68"/>
    </location>
</feature>
<sequence length="97" mass="10608">MSRWQSATDDAWPVGFLGVDVFGWSADDVLQALREQGLPRVPASHHGTARIGELRLGRGPVRPEEPSARKKPRRPGPYFFTEASLQVSPSQRVAGTG</sequence>
<gene>
    <name evidence="2" type="ORF">FCH28_20505</name>
</gene>
<feature type="region of interest" description="Disordered" evidence="1">
    <location>
        <begin position="41"/>
        <end position="97"/>
    </location>
</feature>